<protein>
    <submittedName>
        <fullName evidence="7">L-asparaginase</fullName>
    </submittedName>
</protein>
<dbReference type="EMBL" id="BSEV01000001">
    <property type="protein sequence ID" value="GLK07537.1"/>
    <property type="molecule type" value="Genomic_DNA"/>
</dbReference>
<comment type="similarity">
    <text evidence="1">Belongs to the asparaginase 1 family.</text>
</comment>
<keyword evidence="2" id="KW-0378">Hydrolase</keyword>
<sequence>MKRVLLLATGDVIAYSSRPGRSGIATGARLLETVPPDALAAEVVVEDVLAEPSWDTSPSTMLLLARRARAAILDQGFDGVVITHGTDTMEETAFLVDLLAGRAARQGAIVLTGAMRPLDDLSADGPRNLASSLRAAADPALRGAGVVVCVNDELHAARWATVVDAANVSAFSSAPHPVLGRVIDGRVELSATPPGRPPTVAGDPESDVALIKTYPGMDSALLTAAVDAGARGVVLEGTGMANVPVSLFTTIIELTEWGIPVVVASRSRTGPVSLEDLPFGMGLAAKMGAIGARGLAPAKARVALMVALGTGGVEAVRDWFARL</sequence>
<name>A0A9W6HWX0_9ACTN</name>
<dbReference type="SUPFAM" id="SSF53774">
    <property type="entry name" value="Glutaminase/Asparaginase"/>
    <property type="match status" value="1"/>
</dbReference>
<accession>A0A9W6HWX0</accession>
<dbReference type="Proteomes" id="UP001143474">
    <property type="component" value="Unassembled WGS sequence"/>
</dbReference>
<dbReference type="AlphaFoldDB" id="A0A9W6HWX0"/>
<feature type="domain" description="L-asparaginase N-terminal" evidence="5">
    <location>
        <begin position="3"/>
        <end position="193"/>
    </location>
</feature>
<dbReference type="GO" id="GO:0006528">
    <property type="term" value="P:asparagine metabolic process"/>
    <property type="evidence" value="ECO:0007669"/>
    <property type="project" value="InterPro"/>
</dbReference>
<dbReference type="PANTHER" id="PTHR11707">
    <property type="entry name" value="L-ASPARAGINASE"/>
    <property type="match status" value="1"/>
</dbReference>
<evidence type="ECO:0000259" key="6">
    <source>
        <dbReference type="Pfam" id="PF17763"/>
    </source>
</evidence>
<feature type="active site" evidence="4">
    <location>
        <position position="86"/>
    </location>
</feature>
<dbReference type="RefSeq" id="WP_271216066.1">
    <property type="nucleotide sequence ID" value="NZ_BAAAVD010000006.1"/>
</dbReference>
<feature type="binding site" evidence="3">
    <location>
        <position position="53"/>
    </location>
    <ligand>
        <name>substrate</name>
    </ligand>
</feature>
<organism evidence="7 8">
    <name type="scientific">Streptosporangium carneum</name>
    <dbReference type="NCBI Taxonomy" id="47481"/>
    <lineage>
        <taxon>Bacteria</taxon>
        <taxon>Bacillati</taxon>
        <taxon>Actinomycetota</taxon>
        <taxon>Actinomycetes</taxon>
        <taxon>Streptosporangiales</taxon>
        <taxon>Streptosporangiaceae</taxon>
        <taxon>Streptosporangium</taxon>
    </lineage>
</organism>
<dbReference type="CDD" id="cd08964">
    <property type="entry name" value="L-asparaginase_II"/>
    <property type="match status" value="1"/>
</dbReference>
<dbReference type="Gene3D" id="3.40.50.40">
    <property type="match status" value="1"/>
</dbReference>
<keyword evidence="8" id="KW-1185">Reference proteome</keyword>
<evidence type="ECO:0000256" key="3">
    <source>
        <dbReference type="PIRSR" id="PIRSR001220-2"/>
    </source>
</evidence>
<dbReference type="PIRSF" id="PIRSF500176">
    <property type="entry name" value="L_ASNase"/>
    <property type="match status" value="1"/>
</dbReference>
<dbReference type="SMART" id="SM00870">
    <property type="entry name" value="Asparaginase"/>
    <property type="match status" value="1"/>
</dbReference>
<evidence type="ECO:0000256" key="2">
    <source>
        <dbReference type="ARBA" id="ARBA00022801"/>
    </source>
</evidence>
<dbReference type="InterPro" id="IPR027473">
    <property type="entry name" value="L-asparaginase_C"/>
</dbReference>
<evidence type="ECO:0000313" key="7">
    <source>
        <dbReference type="EMBL" id="GLK07537.1"/>
    </source>
</evidence>
<dbReference type="PRINTS" id="PR00139">
    <property type="entry name" value="ASNGLNASE"/>
</dbReference>
<dbReference type="Pfam" id="PF00710">
    <property type="entry name" value="Asparaginase"/>
    <property type="match status" value="1"/>
</dbReference>
<dbReference type="GO" id="GO:0004067">
    <property type="term" value="F:asparaginase activity"/>
    <property type="evidence" value="ECO:0007669"/>
    <property type="project" value="UniProtKB-UniRule"/>
</dbReference>
<dbReference type="PIRSF" id="PIRSF001220">
    <property type="entry name" value="L-ASNase_gatD"/>
    <property type="match status" value="1"/>
</dbReference>
<feature type="domain" description="Asparaginase/glutaminase C-terminal" evidence="6">
    <location>
        <begin position="207"/>
        <end position="320"/>
    </location>
</feature>
<comment type="caution">
    <text evidence="7">The sequence shown here is derived from an EMBL/GenBank/DDBJ whole genome shotgun (WGS) entry which is preliminary data.</text>
</comment>
<evidence type="ECO:0000256" key="1">
    <source>
        <dbReference type="ARBA" id="ARBA00010518"/>
    </source>
</evidence>
<evidence type="ECO:0000259" key="5">
    <source>
        <dbReference type="Pfam" id="PF00710"/>
    </source>
</evidence>
<dbReference type="InterPro" id="IPR037152">
    <property type="entry name" value="L-asparaginase_N_sf"/>
</dbReference>
<dbReference type="InterPro" id="IPR027475">
    <property type="entry name" value="Asparaginase/glutaminase_AS2"/>
</dbReference>
<dbReference type="PROSITE" id="PS00917">
    <property type="entry name" value="ASN_GLN_ASE_2"/>
    <property type="match status" value="1"/>
</dbReference>
<dbReference type="InterPro" id="IPR027474">
    <property type="entry name" value="L-asparaginase_N"/>
</dbReference>
<dbReference type="InterPro" id="IPR006034">
    <property type="entry name" value="Asparaginase/glutaminase-like"/>
</dbReference>
<dbReference type="InterPro" id="IPR036152">
    <property type="entry name" value="Asp/glu_Ase-like_sf"/>
</dbReference>
<dbReference type="PANTHER" id="PTHR11707:SF28">
    <property type="entry name" value="60 KDA LYSOPHOSPHOLIPASE"/>
    <property type="match status" value="1"/>
</dbReference>
<evidence type="ECO:0000256" key="4">
    <source>
        <dbReference type="PROSITE-ProRule" id="PRU10100"/>
    </source>
</evidence>
<reference evidence="7" key="1">
    <citation type="journal article" date="2014" name="Int. J. Syst. Evol. Microbiol.">
        <title>Complete genome sequence of Corynebacterium casei LMG S-19264T (=DSM 44701T), isolated from a smear-ripened cheese.</title>
        <authorList>
            <consortium name="US DOE Joint Genome Institute (JGI-PGF)"/>
            <person name="Walter F."/>
            <person name="Albersmeier A."/>
            <person name="Kalinowski J."/>
            <person name="Ruckert C."/>
        </authorList>
    </citation>
    <scope>NUCLEOTIDE SEQUENCE</scope>
    <source>
        <strain evidence="7">VKM Ac-2007</strain>
    </source>
</reference>
<dbReference type="Gene3D" id="3.40.50.1170">
    <property type="entry name" value="L-asparaginase, N-terminal domain"/>
    <property type="match status" value="1"/>
</dbReference>
<gene>
    <name evidence="7" type="ORF">GCM10017600_09420</name>
</gene>
<proteinExistence type="inferred from homology"/>
<reference evidence="7" key="2">
    <citation type="submission" date="2023-01" db="EMBL/GenBank/DDBJ databases">
        <authorList>
            <person name="Sun Q."/>
            <person name="Evtushenko L."/>
        </authorList>
    </citation>
    <scope>NUCLEOTIDE SEQUENCE</scope>
    <source>
        <strain evidence="7">VKM Ac-2007</strain>
    </source>
</reference>
<dbReference type="InterPro" id="IPR004550">
    <property type="entry name" value="AsnASE_II"/>
</dbReference>
<dbReference type="Pfam" id="PF17763">
    <property type="entry name" value="Asparaginase_C"/>
    <property type="match status" value="1"/>
</dbReference>
<evidence type="ECO:0000313" key="8">
    <source>
        <dbReference type="Proteomes" id="UP001143474"/>
    </source>
</evidence>
<dbReference type="PROSITE" id="PS51732">
    <property type="entry name" value="ASN_GLN_ASE_3"/>
    <property type="match status" value="1"/>
</dbReference>
<dbReference type="InterPro" id="IPR040919">
    <property type="entry name" value="Asparaginase_C"/>
</dbReference>
<feature type="binding site" evidence="3">
    <location>
        <begin position="86"/>
        <end position="87"/>
    </location>
    <ligand>
        <name>substrate</name>
    </ligand>
</feature>